<evidence type="ECO:0000256" key="2">
    <source>
        <dbReference type="ARBA" id="ARBA00022670"/>
    </source>
</evidence>
<gene>
    <name evidence="6" type="ORF">PGLA1383_LOCUS42861</name>
</gene>
<feature type="non-terminal residue" evidence="6">
    <location>
        <position position="1"/>
    </location>
</feature>
<dbReference type="GO" id="GO:0006508">
    <property type="term" value="P:proteolysis"/>
    <property type="evidence" value="ECO:0007669"/>
    <property type="project" value="UniProtKB-KW"/>
</dbReference>
<comment type="caution">
    <text evidence="6">The sequence shown here is derived from an EMBL/GenBank/DDBJ whole genome shotgun (WGS) entry which is preliminary data.</text>
</comment>
<evidence type="ECO:0000313" key="6">
    <source>
        <dbReference type="EMBL" id="CAE8625883.1"/>
    </source>
</evidence>
<evidence type="ECO:0000256" key="1">
    <source>
        <dbReference type="ARBA" id="ARBA00008140"/>
    </source>
</evidence>
<dbReference type="PANTHER" id="PTHR12378">
    <property type="entry name" value="DESUMOYLATING ISOPEPTIDASE"/>
    <property type="match status" value="1"/>
</dbReference>
<feature type="region of interest" description="Disordered" evidence="4">
    <location>
        <begin position="22"/>
        <end position="41"/>
    </location>
</feature>
<name>A0A813GI71_POLGL</name>
<dbReference type="PROSITE" id="PS51858">
    <property type="entry name" value="PPPDE"/>
    <property type="match status" value="1"/>
</dbReference>
<evidence type="ECO:0000256" key="3">
    <source>
        <dbReference type="ARBA" id="ARBA00022801"/>
    </source>
</evidence>
<comment type="similarity">
    <text evidence="1">Belongs to the DeSI family.</text>
</comment>
<protein>
    <recommendedName>
        <fullName evidence="5">PPPDE domain-containing protein</fullName>
    </recommendedName>
</protein>
<dbReference type="AlphaFoldDB" id="A0A813GI71"/>
<keyword evidence="3" id="KW-0378">Hydrolase</keyword>
<feature type="domain" description="PPPDE" evidence="5">
    <location>
        <begin position="70"/>
        <end position="197"/>
    </location>
</feature>
<evidence type="ECO:0000259" key="5">
    <source>
        <dbReference type="PROSITE" id="PS51858"/>
    </source>
</evidence>
<dbReference type="Proteomes" id="UP000654075">
    <property type="component" value="Unassembled WGS sequence"/>
</dbReference>
<reference evidence="6" key="1">
    <citation type="submission" date="2021-02" db="EMBL/GenBank/DDBJ databases">
        <authorList>
            <person name="Dougan E. K."/>
            <person name="Rhodes N."/>
            <person name="Thang M."/>
            <person name="Chan C."/>
        </authorList>
    </citation>
    <scope>NUCLEOTIDE SEQUENCE</scope>
</reference>
<sequence>FGWVTDLVGPCFDCDGPCPADREDRPARTSKRTSLHGRNRLPRHLQPRLSKHEQWQKQFPDLFPDAGTVHRVDLVVSPLAGLRGAAGYHTSVLVAGEEYYFSPTGIRCCPRLMSHGKVSGVRRIKIGKSQLSGIDLLERLTEYFQPATYDLLKKNCNNFTDCALVFLMGRRLDESFRSIEMVGLAVDQSLGLLQALSGGRYMPNDKAEGYDHEAVIEELLLERELEFGEGSELSAEDIGHAVEDDGCHRDNEMCRDLIDDPSCW</sequence>
<dbReference type="Pfam" id="PF05903">
    <property type="entry name" value="Peptidase_C97"/>
    <property type="match status" value="1"/>
</dbReference>
<dbReference type="InterPro" id="IPR042266">
    <property type="entry name" value="PPPDE_sf"/>
</dbReference>
<proteinExistence type="inferred from homology"/>
<dbReference type="EMBL" id="CAJNNV010028836">
    <property type="protein sequence ID" value="CAE8625883.1"/>
    <property type="molecule type" value="Genomic_DNA"/>
</dbReference>
<evidence type="ECO:0000313" key="7">
    <source>
        <dbReference type="Proteomes" id="UP000654075"/>
    </source>
</evidence>
<dbReference type="GO" id="GO:0070646">
    <property type="term" value="P:protein modification by small protein removal"/>
    <property type="evidence" value="ECO:0007669"/>
    <property type="project" value="TreeGrafter"/>
</dbReference>
<dbReference type="InterPro" id="IPR008580">
    <property type="entry name" value="PPPDE_dom"/>
</dbReference>
<evidence type="ECO:0000256" key="4">
    <source>
        <dbReference type="SAM" id="MobiDB-lite"/>
    </source>
</evidence>
<accession>A0A813GI71</accession>
<dbReference type="GO" id="GO:0008233">
    <property type="term" value="F:peptidase activity"/>
    <property type="evidence" value="ECO:0007669"/>
    <property type="project" value="UniProtKB-KW"/>
</dbReference>
<feature type="compositionally biased region" description="Basic residues" evidence="4">
    <location>
        <begin position="28"/>
        <end position="41"/>
    </location>
</feature>
<keyword evidence="7" id="KW-1185">Reference proteome</keyword>
<dbReference type="SMART" id="SM01179">
    <property type="entry name" value="DUF862"/>
    <property type="match status" value="1"/>
</dbReference>
<keyword evidence="2" id="KW-0645">Protease</keyword>
<dbReference type="Gene3D" id="3.90.1720.30">
    <property type="entry name" value="PPPDE domains"/>
    <property type="match status" value="1"/>
</dbReference>
<dbReference type="OrthoDB" id="21221at2759"/>
<organism evidence="6 7">
    <name type="scientific">Polarella glacialis</name>
    <name type="common">Dinoflagellate</name>
    <dbReference type="NCBI Taxonomy" id="89957"/>
    <lineage>
        <taxon>Eukaryota</taxon>
        <taxon>Sar</taxon>
        <taxon>Alveolata</taxon>
        <taxon>Dinophyceae</taxon>
        <taxon>Suessiales</taxon>
        <taxon>Suessiaceae</taxon>
        <taxon>Polarella</taxon>
    </lineage>
</organism>